<dbReference type="PANTHER" id="PTHR30483:SF6">
    <property type="entry name" value="PERIPLASMIC BINDING PROTEIN OF ABC TRANSPORTER FOR NATURAL AMINO ACIDS"/>
    <property type="match status" value="1"/>
</dbReference>
<reference evidence="5" key="1">
    <citation type="submission" date="2020-05" db="EMBL/GenBank/DDBJ databases">
        <authorList>
            <person name="Chiriac C."/>
            <person name="Salcher M."/>
            <person name="Ghai R."/>
            <person name="Kavagutti S V."/>
        </authorList>
    </citation>
    <scope>NUCLEOTIDE SEQUENCE</scope>
</reference>
<evidence type="ECO:0000256" key="3">
    <source>
        <dbReference type="ARBA" id="ARBA00022970"/>
    </source>
</evidence>
<dbReference type="Pfam" id="PF13458">
    <property type="entry name" value="Peripla_BP_6"/>
    <property type="match status" value="1"/>
</dbReference>
<keyword evidence="2" id="KW-0732">Signal</keyword>
<dbReference type="CDD" id="cd06342">
    <property type="entry name" value="PBP1_ABC_LIVBP-like"/>
    <property type="match status" value="1"/>
</dbReference>
<gene>
    <name evidence="5" type="ORF">UFOPK3402_01918</name>
</gene>
<dbReference type="SUPFAM" id="SSF53822">
    <property type="entry name" value="Periplasmic binding protein-like I"/>
    <property type="match status" value="1"/>
</dbReference>
<dbReference type="GO" id="GO:0006865">
    <property type="term" value="P:amino acid transport"/>
    <property type="evidence" value="ECO:0007669"/>
    <property type="project" value="UniProtKB-KW"/>
</dbReference>
<dbReference type="InterPro" id="IPR051010">
    <property type="entry name" value="BCAA_transport"/>
</dbReference>
<dbReference type="PRINTS" id="PR00337">
    <property type="entry name" value="LEUILEVALBP"/>
</dbReference>
<organism evidence="5">
    <name type="scientific">freshwater metagenome</name>
    <dbReference type="NCBI Taxonomy" id="449393"/>
    <lineage>
        <taxon>unclassified sequences</taxon>
        <taxon>metagenomes</taxon>
        <taxon>ecological metagenomes</taxon>
    </lineage>
</organism>
<dbReference type="InterPro" id="IPR028081">
    <property type="entry name" value="Leu-bd"/>
</dbReference>
<name>A0A6J7F4S5_9ZZZZ</name>
<evidence type="ECO:0000256" key="2">
    <source>
        <dbReference type="ARBA" id="ARBA00022729"/>
    </source>
</evidence>
<keyword evidence="1" id="KW-0813">Transport</keyword>
<dbReference type="AlphaFoldDB" id="A0A6J7F4S5"/>
<sequence>METTAAKRLLTISALLLAGGIALIGAPTSSAAPAPIIIAVEAPLTGSQSANGIDMYRGVKLAVDQVNAKGGVLGRTVKIIKANAKANPDLAVSVAKQVKAAGAVAVIGPYNSSVGILNLPTYIAEGIVPVQMTSTDETTGKGVTVQPKNSQISPVEISFLQDGYGYSGCPKVVMLVDPSDYTVGMADRVGKAMVCGDGAPVSRIAITPGLSDYSAQVASALALAPNILYVSTYYPEGSKIATAIAKANTTAHCFMGLANVDPAFVTAAGIPASQNCNFSGVPAAAQMPDAASYVKAYTKAFKAKPGVWGTFTYDSANILFAAMTKANSTDYAAVMKGLLATKGYAGQTGTITINPKTGNRNNVPVYILKVDKNGTFIVDPAAS</sequence>
<evidence type="ECO:0000256" key="1">
    <source>
        <dbReference type="ARBA" id="ARBA00022448"/>
    </source>
</evidence>
<proteinExistence type="predicted"/>
<accession>A0A6J7F4S5</accession>
<dbReference type="Gene3D" id="3.40.50.2300">
    <property type="match status" value="2"/>
</dbReference>
<evidence type="ECO:0000259" key="4">
    <source>
        <dbReference type="Pfam" id="PF13458"/>
    </source>
</evidence>
<evidence type="ECO:0000313" key="5">
    <source>
        <dbReference type="EMBL" id="CAB4886503.1"/>
    </source>
</evidence>
<dbReference type="InterPro" id="IPR028082">
    <property type="entry name" value="Peripla_BP_I"/>
</dbReference>
<feature type="domain" description="Leucine-binding protein" evidence="4">
    <location>
        <begin position="36"/>
        <end position="374"/>
    </location>
</feature>
<dbReference type="PANTHER" id="PTHR30483">
    <property type="entry name" value="LEUCINE-SPECIFIC-BINDING PROTEIN"/>
    <property type="match status" value="1"/>
</dbReference>
<dbReference type="EMBL" id="CAFBLS010000315">
    <property type="protein sequence ID" value="CAB4886503.1"/>
    <property type="molecule type" value="Genomic_DNA"/>
</dbReference>
<keyword evidence="3" id="KW-0029">Amino-acid transport</keyword>
<dbReference type="InterPro" id="IPR000709">
    <property type="entry name" value="Leu_Ile_Val-bd"/>
</dbReference>
<protein>
    <submittedName>
        <fullName evidence="5">Unannotated protein</fullName>
    </submittedName>
</protein>